<dbReference type="Gene3D" id="1.10.3210.10">
    <property type="entry name" value="Hypothetical protein af1432"/>
    <property type="match status" value="1"/>
</dbReference>
<dbReference type="Proteomes" id="UP000306102">
    <property type="component" value="Unassembled WGS sequence"/>
</dbReference>
<name>A0A4S4EHB2_CAMSN</name>
<dbReference type="AlphaFoldDB" id="A0A4S4EHB2"/>
<evidence type="ECO:0000256" key="2">
    <source>
        <dbReference type="ARBA" id="ARBA00022801"/>
    </source>
</evidence>
<keyword evidence="5" id="KW-1185">Reference proteome</keyword>
<protein>
    <recommendedName>
        <fullName evidence="3">HD domain-containing protein</fullName>
    </recommendedName>
</protein>
<evidence type="ECO:0000313" key="4">
    <source>
        <dbReference type="EMBL" id="THG15226.1"/>
    </source>
</evidence>
<dbReference type="GO" id="GO:0002953">
    <property type="term" value="F:5'-deoxynucleotidase activity"/>
    <property type="evidence" value="ECO:0007669"/>
    <property type="project" value="InterPro"/>
</dbReference>
<dbReference type="SUPFAM" id="SSF109604">
    <property type="entry name" value="HD-domain/PDEase-like"/>
    <property type="match status" value="1"/>
</dbReference>
<feature type="domain" description="HD" evidence="3">
    <location>
        <begin position="116"/>
        <end position="198"/>
    </location>
</feature>
<comment type="caution">
    <text evidence="4">The sequence shown here is derived from an EMBL/GenBank/DDBJ whole genome shotgun (WGS) entry which is preliminary data.</text>
</comment>
<dbReference type="GO" id="GO:0005737">
    <property type="term" value="C:cytoplasm"/>
    <property type="evidence" value="ECO:0007669"/>
    <property type="project" value="TreeGrafter"/>
</dbReference>
<keyword evidence="1" id="KW-0479">Metal-binding</keyword>
<reference evidence="4 5" key="1">
    <citation type="journal article" date="2018" name="Proc. Natl. Acad. Sci. U.S.A.">
        <title>Draft genome sequence of Camellia sinensis var. sinensis provides insights into the evolution of the tea genome and tea quality.</title>
        <authorList>
            <person name="Wei C."/>
            <person name="Yang H."/>
            <person name="Wang S."/>
            <person name="Zhao J."/>
            <person name="Liu C."/>
            <person name="Gao L."/>
            <person name="Xia E."/>
            <person name="Lu Y."/>
            <person name="Tai Y."/>
            <person name="She G."/>
            <person name="Sun J."/>
            <person name="Cao H."/>
            <person name="Tong W."/>
            <person name="Gao Q."/>
            <person name="Li Y."/>
            <person name="Deng W."/>
            <person name="Jiang X."/>
            <person name="Wang W."/>
            <person name="Chen Q."/>
            <person name="Zhang S."/>
            <person name="Li H."/>
            <person name="Wu J."/>
            <person name="Wang P."/>
            <person name="Li P."/>
            <person name="Shi C."/>
            <person name="Zheng F."/>
            <person name="Jian J."/>
            <person name="Huang B."/>
            <person name="Shan D."/>
            <person name="Shi M."/>
            <person name="Fang C."/>
            <person name="Yue Y."/>
            <person name="Li F."/>
            <person name="Li D."/>
            <person name="Wei S."/>
            <person name="Han B."/>
            <person name="Jiang C."/>
            <person name="Yin Y."/>
            <person name="Xia T."/>
            <person name="Zhang Z."/>
            <person name="Bennetzen J.L."/>
            <person name="Zhao S."/>
            <person name="Wan X."/>
        </authorList>
    </citation>
    <scope>NUCLEOTIDE SEQUENCE [LARGE SCALE GENOMIC DNA]</scope>
    <source>
        <strain evidence="5">cv. Shuchazao</strain>
        <tissue evidence="4">Leaf</tissue>
    </source>
</reference>
<dbReference type="InterPro" id="IPR006674">
    <property type="entry name" value="HD_domain"/>
</dbReference>
<gene>
    <name evidence="4" type="ORF">TEA_013849</name>
</gene>
<dbReference type="InterPro" id="IPR039356">
    <property type="entry name" value="YfbR/HDDC2"/>
</dbReference>
<dbReference type="GO" id="GO:0046872">
    <property type="term" value="F:metal ion binding"/>
    <property type="evidence" value="ECO:0007669"/>
    <property type="project" value="UniProtKB-KW"/>
</dbReference>
<keyword evidence="2" id="KW-0378">Hydrolase</keyword>
<dbReference type="Pfam" id="PF13023">
    <property type="entry name" value="HD_3"/>
    <property type="match status" value="1"/>
</dbReference>
<proteinExistence type="predicted"/>
<dbReference type="EMBL" id="SDRB02004865">
    <property type="protein sequence ID" value="THG15226.1"/>
    <property type="molecule type" value="Genomic_DNA"/>
</dbReference>
<evidence type="ECO:0000259" key="3">
    <source>
        <dbReference type="Pfam" id="PF13023"/>
    </source>
</evidence>
<dbReference type="PANTHER" id="PTHR11845:SF13">
    <property type="entry name" value="5'-DEOXYNUCLEOTIDASE HDDC2"/>
    <property type="match status" value="1"/>
</dbReference>
<organism evidence="4 5">
    <name type="scientific">Camellia sinensis var. sinensis</name>
    <name type="common">China tea</name>
    <dbReference type="NCBI Taxonomy" id="542762"/>
    <lineage>
        <taxon>Eukaryota</taxon>
        <taxon>Viridiplantae</taxon>
        <taxon>Streptophyta</taxon>
        <taxon>Embryophyta</taxon>
        <taxon>Tracheophyta</taxon>
        <taxon>Spermatophyta</taxon>
        <taxon>Magnoliopsida</taxon>
        <taxon>eudicotyledons</taxon>
        <taxon>Gunneridae</taxon>
        <taxon>Pentapetalae</taxon>
        <taxon>asterids</taxon>
        <taxon>Ericales</taxon>
        <taxon>Theaceae</taxon>
        <taxon>Camellia</taxon>
    </lineage>
</organism>
<dbReference type="STRING" id="542762.A0A4S4EHB2"/>
<accession>A0A4S4EHB2</accession>
<evidence type="ECO:0000313" key="5">
    <source>
        <dbReference type="Proteomes" id="UP000306102"/>
    </source>
</evidence>
<sequence length="275" mass="31310">MYWPNRTEKANAKARFTAASALAEIQAEKASTEANTPAATALAEAQKGVATPNTPVATTLAEAQKVENFQFGTDQLPIMKYMVRTWYGYMYRYDYNAYRVHEIRIRYVKHFRYVMAIVGDITPSDGVPKHEKSWRKQEELDHMCKLLGGGQRAQEIGQLWMEYEENLSLEAKVVKDFDKVEMTLQALEYETGRASMFDTCFFSTIPNKINPTGLAWGQFLGSWGCTSRFKDRKLLGANNFLGPSYWRKTFELSVVHLWKLLAKACAPLGISWALS</sequence>
<dbReference type="PANTHER" id="PTHR11845">
    <property type="entry name" value="5'-DEOXYNUCLEOTIDASE HDDC2"/>
    <property type="match status" value="1"/>
</dbReference>
<evidence type="ECO:0000256" key="1">
    <source>
        <dbReference type="ARBA" id="ARBA00022723"/>
    </source>
</evidence>